<name>A0AAV2CV76_9ROSI</name>
<dbReference type="Proteomes" id="UP001497516">
    <property type="component" value="Chromosome 10"/>
</dbReference>
<feature type="compositionally biased region" description="Low complexity" evidence="1">
    <location>
        <begin position="1"/>
        <end position="18"/>
    </location>
</feature>
<sequence length="95" mass="10438">MASPAARRARAQPSPFSSDSLPKSISPPLGISHLRLPLLFTTSSSPRRRELRRPQPLDIFVFLFSSPPATVLDGESYAADCRFLKPTTGFNSVHD</sequence>
<accession>A0AAV2CV76</accession>
<reference evidence="2 3" key="1">
    <citation type="submission" date="2024-04" db="EMBL/GenBank/DDBJ databases">
        <authorList>
            <person name="Fracassetti M."/>
        </authorList>
    </citation>
    <scope>NUCLEOTIDE SEQUENCE [LARGE SCALE GENOMIC DNA]</scope>
</reference>
<gene>
    <name evidence="2" type="ORF">LTRI10_LOCUS7261</name>
</gene>
<protein>
    <submittedName>
        <fullName evidence="2">Uncharacterized protein</fullName>
    </submittedName>
</protein>
<dbReference type="EMBL" id="OZ034814">
    <property type="protein sequence ID" value="CAL1359792.1"/>
    <property type="molecule type" value="Genomic_DNA"/>
</dbReference>
<evidence type="ECO:0000256" key="1">
    <source>
        <dbReference type="SAM" id="MobiDB-lite"/>
    </source>
</evidence>
<feature type="region of interest" description="Disordered" evidence="1">
    <location>
        <begin position="1"/>
        <end position="30"/>
    </location>
</feature>
<evidence type="ECO:0000313" key="2">
    <source>
        <dbReference type="EMBL" id="CAL1359792.1"/>
    </source>
</evidence>
<keyword evidence="3" id="KW-1185">Reference proteome</keyword>
<evidence type="ECO:0000313" key="3">
    <source>
        <dbReference type="Proteomes" id="UP001497516"/>
    </source>
</evidence>
<organism evidence="2 3">
    <name type="scientific">Linum trigynum</name>
    <dbReference type="NCBI Taxonomy" id="586398"/>
    <lineage>
        <taxon>Eukaryota</taxon>
        <taxon>Viridiplantae</taxon>
        <taxon>Streptophyta</taxon>
        <taxon>Embryophyta</taxon>
        <taxon>Tracheophyta</taxon>
        <taxon>Spermatophyta</taxon>
        <taxon>Magnoliopsida</taxon>
        <taxon>eudicotyledons</taxon>
        <taxon>Gunneridae</taxon>
        <taxon>Pentapetalae</taxon>
        <taxon>rosids</taxon>
        <taxon>fabids</taxon>
        <taxon>Malpighiales</taxon>
        <taxon>Linaceae</taxon>
        <taxon>Linum</taxon>
    </lineage>
</organism>
<dbReference type="AlphaFoldDB" id="A0AAV2CV76"/>
<proteinExistence type="predicted"/>